<feature type="transmembrane region" description="Helical" evidence="1">
    <location>
        <begin position="42"/>
        <end position="63"/>
    </location>
</feature>
<sequence>MIHLLNHGPTSTRGPVALTITSYVAAVALLTWATINGQLGGYLYGWILMTVLAFPASLLNLLLDGPLRHALIGQTSGDEISPWSYIIFAWPGLLMALILAWSLTTHRPHRVTSIASWSLTTVVLLAGIVITFDQWAPRRPYGWPFVLCGTGMAIGLLLTRRAEKRTGQ</sequence>
<dbReference type="RefSeq" id="WP_379515658.1">
    <property type="nucleotide sequence ID" value="NZ_JBHSPA010000023.1"/>
</dbReference>
<feature type="transmembrane region" description="Helical" evidence="1">
    <location>
        <begin position="83"/>
        <end position="103"/>
    </location>
</feature>
<reference evidence="3" key="1">
    <citation type="journal article" date="2019" name="Int. J. Syst. Evol. Microbiol.">
        <title>The Global Catalogue of Microorganisms (GCM) 10K type strain sequencing project: providing services to taxonomists for standard genome sequencing and annotation.</title>
        <authorList>
            <consortium name="The Broad Institute Genomics Platform"/>
            <consortium name="The Broad Institute Genome Sequencing Center for Infectious Disease"/>
            <person name="Wu L."/>
            <person name="Ma J."/>
        </authorList>
    </citation>
    <scope>NUCLEOTIDE SEQUENCE [LARGE SCALE GENOMIC DNA]</scope>
    <source>
        <strain evidence="3">CCUG 53903</strain>
    </source>
</reference>
<evidence type="ECO:0000313" key="3">
    <source>
        <dbReference type="Proteomes" id="UP001596058"/>
    </source>
</evidence>
<proteinExistence type="predicted"/>
<dbReference type="Proteomes" id="UP001596058">
    <property type="component" value="Unassembled WGS sequence"/>
</dbReference>
<keyword evidence="1" id="KW-0472">Membrane</keyword>
<feature type="transmembrane region" description="Helical" evidence="1">
    <location>
        <begin position="16"/>
        <end position="35"/>
    </location>
</feature>
<evidence type="ECO:0000313" key="2">
    <source>
        <dbReference type="EMBL" id="MFC5826153.1"/>
    </source>
</evidence>
<keyword evidence="1" id="KW-1133">Transmembrane helix</keyword>
<accession>A0ABW1CKL8</accession>
<keyword evidence="1" id="KW-0812">Transmembrane</keyword>
<evidence type="ECO:0000256" key="1">
    <source>
        <dbReference type="SAM" id="Phobius"/>
    </source>
</evidence>
<comment type="caution">
    <text evidence="2">The sequence shown here is derived from an EMBL/GenBank/DDBJ whole genome shotgun (WGS) entry which is preliminary data.</text>
</comment>
<gene>
    <name evidence="2" type="ORF">ACFPZ3_19980</name>
</gene>
<name>A0ABW1CKL8_9ACTN</name>
<feature type="transmembrane region" description="Helical" evidence="1">
    <location>
        <begin position="141"/>
        <end position="159"/>
    </location>
</feature>
<feature type="transmembrane region" description="Helical" evidence="1">
    <location>
        <begin position="115"/>
        <end position="135"/>
    </location>
</feature>
<protein>
    <submittedName>
        <fullName evidence="2">Uncharacterized protein</fullName>
    </submittedName>
</protein>
<keyword evidence="3" id="KW-1185">Reference proteome</keyword>
<dbReference type="EMBL" id="JBHSPA010000023">
    <property type="protein sequence ID" value="MFC5826153.1"/>
    <property type="molecule type" value="Genomic_DNA"/>
</dbReference>
<organism evidence="2 3">
    <name type="scientific">Nonomuraea insulae</name>
    <dbReference type="NCBI Taxonomy" id="1616787"/>
    <lineage>
        <taxon>Bacteria</taxon>
        <taxon>Bacillati</taxon>
        <taxon>Actinomycetota</taxon>
        <taxon>Actinomycetes</taxon>
        <taxon>Streptosporangiales</taxon>
        <taxon>Streptosporangiaceae</taxon>
        <taxon>Nonomuraea</taxon>
    </lineage>
</organism>